<feature type="transmembrane region" description="Helical" evidence="1">
    <location>
        <begin position="63"/>
        <end position="82"/>
    </location>
</feature>
<evidence type="ECO:0000313" key="2">
    <source>
        <dbReference type="EMBL" id="OUL56447.1"/>
    </source>
</evidence>
<reference evidence="2 3" key="1">
    <citation type="submission" date="2017-02" db="EMBL/GenBank/DDBJ databases">
        <title>Pseudoalteromonas ulvae TC14 Genome.</title>
        <authorList>
            <person name="Molmeret M."/>
        </authorList>
    </citation>
    <scope>NUCLEOTIDE SEQUENCE [LARGE SCALE GENOMIC DNA]</scope>
    <source>
        <strain evidence="2">TC14</strain>
    </source>
</reference>
<keyword evidence="3" id="KW-1185">Reference proteome</keyword>
<evidence type="ECO:0000256" key="1">
    <source>
        <dbReference type="SAM" id="Phobius"/>
    </source>
</evidence>
<protein>
    <submittedName>
        <fullName evidence="2">Uncharacterized protein</fullName>
    </submittedName>
</protein>
<gene>
    <name evidence="2" type="ORF">B1199_17430</name>
</gene>
<dbReference type="RefSeq" id="WP_086745418.1">
    <property type="nucleotide sequence ID" value="NZ_MWPV01000006.1"/>
</dbReference>
<name>A0A244CLF1_PSEDV</name>
<accession>A0A244CLF1</accession>
<proteinExistence type="predicted"/>
<feature type="transmembrane region" description="Helical" evidence="1">
    <location>
        <begin position="127"/>
        <end position="143"/>
    </location>
</feature>
<keyword evidence="1" id="KW-1133">Transmembrane helix</keyword>
<feature type="transmembrane region" description="Helical" evidence="1">
    <location>
        <begin position="32"/>
        <end position="51"/>
    </location>
</feature>
<keyword evidence="1" id="KW-0812">Transmembrane</keyword>
<feature type="transmembrane region" description="Helical" evidence="1">
    <location>
        <begin position="88"/>
        <end position="106"/>
    </location>
</feature>
<dbReference type="Proteomes" id="UP000194841">
    <property type="component" value="Unassembled WGS sequence"/>
</dbReference>
<sequence length="172" mass="19387">MQALIENRYQNILLLICFIVIIYAYIMEKTSIAVASFSVFILLSFISLNTFTNFKNQTLSIKLLSIAFVLSAIGPFLLFDMFLPANTALFYLPALLLIIIYGKQAYTAGRYPTLKAYVESVKAHKKLIFVVTFFIFLPSAFLAESTQVLILHMGSLCVYLSVVLIENKDSKT</sequence>
<evidence type="ECO:0000313" key="3">
    <source>
        <dbReference type="Proteomes" id="UP000194841"/>
    </source>
</evidence>
<organism evidence="2 3">
    <name type="scientific">Pseudoalteromonas ulvae</name>
    <dbReference type="NCBI Taxonomy" id="107327"/>
    <lineage>
        <taxon>Bacteria</taxon>
        <taxon>Pseudomonadati</taxon>
        <taxon>Pseudomonadota</taxon>
        <taxon>Gammaproteobacteria</taxon>
        <taxon>Alteromonadales</taxon>
        <taxon>Pseudoalteromonadaceae</taxon>
        <taxon>Pseudoalteromonas</taxon>
    </lineage>
</organism>
<feature type="transmembrane region" description="Helical" evidence="1">
    <location>
        <begin position="9"/>
        <end position="26"/>
    </location>
</feature>
<feature type="transmembrane region" description="Helical" evidence="1">
    <location>
        <begin position="149"/>
        <end position="165"/>
    </location>
</feature>
<dbReference type="EMBL" id="MWPV01000006">
    <property type="protein sequence ID" value="OUL56447.1"/>
    <property type="molecule type" value="Genomic_DNA"/>
</dbReference>
<comment type="caution">
    <text evidence="2">The sequence shown here is derived from an EMBL/GenBank/DDBJ whole genome shotgun (WGS) entry which is preliminary data.</text>
</comment>
<keyword evidence="1" id="KW-0472">Membrane</keyword>
<dbReference type="AlphaFoldDB" id="A0A244CLF1"/>